<evidence type="ECO:0000256" key="3">
    <source>
        <dbReference type="HAMAP-Rule" id="MF_00376"/>
    </source>
</evidence>
<dbReference type="HAMAP" id="MF_00376">
    <property type="entry name" value="Dephospho_CoA_kinase"/>
    <property type="match status" value="1"/>
</dbReference>
<gene>
    <name evidence="3" type="primary">coaE</name>
    <name evidence="5" type="ORF">J2Z76_001986</name>
</gene>
<comment type="catalytic activity">
    <reaction evidence="3">
        <text>3'-dephospho-CoA + ATP = ADP + CoA + H(+)</text>
        <dbReference type="Rhea" id="RHEA:18245"/>
        <dbReference type="ChEBI" id="CHEBI:15378"/>
        <dbReference type="ChEBI" id="CHEBI:30616"/>
        <dbReference type="ChEBI" id="CHEBI:57287"/>
        <dbReference type="ChEBI" id="CHEBI:57328"/>
        <dbReference type="ChEBI" id="CHEBI:456216"/>
        <dbReference type="EC" id="2.7.1.24"/>
    </reaction>
</comment>
<dbReference type="Pfam" id="PF01121">
    <property type="entry name" value="CoaE"/>
    <property type="match status" value="1"/>
</dbReference>
<comment type="similarity">
    <text evidence="3">Belongs to the CoaE family.</text>
</comment>
<evidence type="ECO:0000256" key="1">
    <source>
        <dbReference type="ARBA" id="ARBA00022741"/>
    </source>
</evidence>
<proteinExistence type="inferred from homology"/>
<comment type="subcellular location">
    <subcellularLocation>
        <location evidence="3">Cytoplasm</location>
    </subcellularLocation>
</comment>
<dbReference type="GO" id="GO:0004140">
    <property type="term" value="F:dephospho-CoA kinase activity"/>
    <property type="evidence" value="ECO:0007669"/>
    <property type="project" value="UniProtKB-EC"/>
</dbReference>
<keyword evidence="3" id="KW-0173">Coenzyme A biosynthesis</keyword>
<feature type="binding site" evidence="3">
    <location>
        <begin position="17"/>
        <end position="22"/>
    </location>
    <ligand>
        <name>ATP</name>
        <dbReference type="ChEBI" id="CHEBI:30616"/>
    </ligand>
</feature>
<keyword evidence="1 3" id="KW-0547">Nucleotide-binding</keyword>
<protein>
    <recommendedName>
        <fullName evidence="3 4">Dephospho-CoA kinase</fullName>
        <ecNumber evidence="3 4">2.7.1.24</ecNumber>
    </recommendedName>
    <alternativeName>
        <fullName evidence="3">Dephosphocoenzyme A kinase</fullName>
    </alternativeName>
</protein>
<dbReference type="SUPFAM" id="SSF52540">
    <property type="entry name" value="P-loop containing nucleoside triphosphate hydrolases"/>
    <property type="match status" value="1"/>
</dbReference>
<sequence length="209" mass="24210">MKQNNRPRVIIITGSIGTGKSTAVNIIMEMGYKVLDSDKIVHDGYKLGRKMHYEVVDYFGDEIINCNGEINRKKLGKIVFSNKSSLEKLNEIVHRFVVKELILGIKKCNEKIIFLDIPLLLEEKDNLEKYGLIYDEIWLVYVNSDIQKERLRKRAISENKNPEDVLNIIDKQISIEIKKTMVDEVIFNEGTIEELRKQIEELLSKGQIS</sequence>
<dbReference type="InterPro" id="IPR027417">
    <property type="entry name" value="P-loop_NTPase"/>
</dbReference>
<dbReference type="PANTHER" id="PTHR10695:SF46">
    <property type="entry name" value="BIFUNCTIONAL COENZYME A SYNTHASE-RELATED"/>
    <property type="match status" value="1"/>
</dbReference>
<dbReference type="RefSeq" id="WP_209511852.1">
    <property type="nucleotide sequence ID" value="NZ_JAGGKS010000005.1"/>
</dbReference>
<dbReference type="PANTHER" id="PTHR10695">
    <property type="entry name" value="DEPHOSPHO-COA KINASE-RELATED"/>
    <property type="match status" value="1"/>
</dbReference>
<dbReference type="Proteomes" id="UP001519342">
    <property type="component" value="Unassembled WGS sequence"/>
</dbReference>
<dbReference type="EC" id="2.7.1.24" evidence="3 4"/>
<comment type="function">
    <text evidence="3">Catalyzes the phosphorylation of the 3'-hydroxyl group of dephosphocoenzyme A to form coenzyme A.</text>
</comment>
<evidence type="ECO:0000256" key="4">
    <source>
        <dbReference type="NCBIfam" id="TIGR00152"/>
    </source>
</evidence>
<evidence type="ECO:0000313" key="5">
    <source>
        <dbReference type="EMBL" id="MBP1926122.1"/>
    </source>
</evidence>
<dbReference type="PROSITE" id="PS51219">
    <property type="entry name" value="DPCK"/>
    <property type="match status" value="1"/>
</dbReference>
<keyword evidence="3 5" id="KW-0418">Kinase</keyword>
<keyword evidence="2 3" id="KW-0067">ATP-binding</keyword>
<dbReference type="NCBIfam" id="TIGR00152">
    <property type="entry name" value="dephospho-CoA kinase"/>
    <property type="match status" value="1"/>
</dbReference>
<evidence type="ECO:0000313" key="6">
    <source>
        <dbReference type="Proteomes" id="UP001519342"/>
    </source>
</evidence>
<evidence type="ECO:0000256" key="2">
    <source>
        <dbReference type="ARBA" id="ARBA00022840"/>
    </source>
</evidence>
<dbReference type="Gene3D" id="3.40.50.300">
    <property type="entry name" value="P-loop containing nucleotide triphosphate hydrolases"/>
    <property type="match status" value="1"/>
</dbReference>
<keyword evidence="3 5" id="KW-0808">Transferase</keyword>
<organism evidence="5 6">
    <name type="scientific">Sedimentibacter acidaminivorans</name>
    <dbReference type="NCBI Taxonomy" id="913099"/>
    <lineage>
        <taxon>Bacteria</taxon>
        <taxon>Bacillati</taxon>
        <taxon>Bacillota</taxon>
        <taxon>Tissierellia</taxon>
        <taxon>Sedimentibacter</taxon>
    </lineage>
</organism>
<accession>A0ABS4GEJ9</accession>
<reference evidence="5 6" key="1">
    <citation type="submission" date="2021-03" db="EMBL/GenBank/DDBJ databases">
        <title>Genomic Encyclopedia of Type Strains, Phase IV (KMG-IV): sequencing the most valuable type-strain genomes for metagenomic binning, comparative biology and taxonomic classification.</title>
        <authorList>
            <person name="Goeker M."/>
        </authorList>
    </citation>
    <scope>NUCLEOTIDE SEQUENCE [LARGE SCALE GENOMIC DNA]</scope>
    <source>
        <strain evidence="5 6">DSM 24004</strain>
    </source>
</reference>
<comment type="caution">
    <text evidence="5">The sequence shown here is derived from an EMBL/GenBank/DDBJ whole genome shotgun (WGS) entry which is preliminary data.</text>
</comment>
<comment type="pathway">
    <text evidence="3">Cofactor biosynthesis; coenzyme A biosynthesis; CoA from (R)-pantothenate: step 5/5.</text>
</comment>
<dbReference type="EMBL" id="JAGGKS010000005">
    <property type="protein sequence ID" value="MBP1926122.1"/>
    <property type="molecule type" value="Genomic_DNA"/>
</dbReference>
<keyword evidence="6" id="KW-1185">Reference proteome</keyword>
<dbReference type="InterPro" id="IPR001977">
    <property type="entry name" value="Depp_CoAkinase"/>
</dbReference>
<name>A0ABS4GEJ9_9FIRM</name>
<keyword evidence="3" id="KW-0963">Cytoplasm</keyword>
<dbReference type="CDD" id="cd02022">
    <property type="entry name" value="DPCK"/>
    <property type="match status" value="1"/>
</dbReference>